<dbReference type="PANTHER" id="PTHR36434:SF1">
    <property type="entry name" value="MEMBRANE PROTEASE YUGP-RELATED"/>
    <property type="match status" value="1"/>
</dbReference>
<dbReference type="PANTHER" id="PTHR36434">
    <property type="entry name" value="MEMBRANE PROTEASE YUGP-RELATED"/>
    <property type="match status" value="1"/>
</dbReference>
<sequence length="228" mass="25010">MYYSGMYYSSMILLIPAMIFAFYAQSKVKGTFNRYLQVRNMRGYTGAQVARMILDRNGLRDVHIEHIGGYLSDHYDPRKKVVRLSSNVYSGTSIASISVAAHEVGHAIQHAKGYAPLTIRNQIAPVASIASQFALPLAFLGFFLGASNLIDLGIYIYIAAIAFHIITLPVEYNASSRAVQQLTGNGLIYNEEVKSSKSVLNAAALTYLAAAAVSIAQLLRLLALRDRD</sequence>
<dbReference type="STRING" id="1121301.SAMN02745912_01721"/>
<keyword evidence="3" id="KW-1185">Reference proteome</keyword>
<dbReference type="Proteomes" id="UP000184465">
    <property type="component" value="Unassembled WGS sequence"/>
</dbReference>
<dbReference type="Pfam" id="PF04298">
    <property type="entry name" value="Zn_peptidase_2"/>
    <property type="match status" value="1"/>
</dbReference>
<gene>
    <name evidence="2" type="ORF">SAMN02745912_01721</name>
</gene>
<evidence type="ECO:0000313" key="2">
    <source>
        <dbReference type="EMBL" id="SHJ95146.1"/>
    </source>
</evidence>
<keyword evidence="1" id="KW-1133">Transmembrane helix</keyword>
<protein>
    <recommendedName>
        <fullName evidence="4">Zinc metallopeptidase</fullName>
    </recommendedName>
</protein>
<evidence type="ECO:0000256" key="1">
    <source>
        <dbReference type="SAM" id="Phobius"/>
    </source>
</evidence>
<feature type="transmembrane region" description="Helical" evidence="1">
    <location>
        <begin position="6"/>
        <end position="24"/>
    </location>
</feature>
<dbReference type="InterPro" id="IPR007395">
    <property type="entry name" value="Zn_peptidase_2"/>
</dbReference>
<dbReference type="RefSeq" id="WP_207550784.1">
    <property type="nucleotide sequence ID" value="NZ_FRAG01000017.1"/>
</dbReference>
<feature type="transmembrane region" description="Helical" evidence="1">
    <location>
        <begin position="152"/>
        <end position="170"/>
    </location>
</feature>
<dbReference type="AlphaFoldDB" id="A0A1M6NHN7"/>
<evidence type="ECO:0000313" key="3">
    <source>
        <dbReference type="Proteomes" id="UP000184465"/>
    </source>
</evidence>
<name>A0A1M6NHN7_PARC5</name>
<keyword evidence="1" id="KW-0472">Membrane</keyword>
<proteinExistence type="predicted"/>
<organism evidence="2 3">
    <name type="scientific">Paramaledivibacter caminithermalis (strain DSM 15212 / CIP 107654 / DViRD3)</name>
    <name type="common">Clostridium caminithermale</name>
    <dbReference type="NCBI Taxonomy" id="1121301"/>
    <lineage>
        <taxon>Bacteria</taxon>
        <taxon>Bacillati</taxon>
        <taxon>Bacillota</taxon>
        <taxon>Clostridia</taxon>
        <taxon>Peptostreptococcales</taxon>
        <taxon>Caminicellaceae</taxon>
        <taxon>Paramaledivibacter</taxon>
    </lineage>
</organism>
<accession>A0A1M6NHN7</accession>
<dbReference type="EMBL" id="FRAG01000017">
    <property type="protein sequence ID" value="SHJ95146.1"/>
    <property type="molecule type" value="Genomic_DNA"/>
</dbReference>
<reference evidence="2 3" key="1">
    <citation type="submission" date="2016-11" db="EMBL/GenBank/DDBJ databases">
        <authorList>
            <person name="Jaros S."/>
            <person name="Januszkiewicz K."/>
            <person name="Wedrychowicz H."/>
        </authorList>
    </citation>
    <scope>NUCLEOTIDE SEQUENCE [LARGE SCALE GENOMIC DNA]</scope>
    <source>
        <strain evidence="2 3">DSM 15212</strain>
    </source>
</reference>
<feature type="transmembrane region" description="Helical" evidence="1">
    <location>
        <begin position="123"/>
        <end position="146"/>
    </location>
</feature>
<keyword evidence="1" id="KW-0812">Transmembrane</keyword>
<evidence type="ECO:0008006" key="4">
    <source>
        <dbReference type="Google" id="ProtNLM"/>
    </source>
</evidence>
<feature type="transmembrane region" description="Helical" evidence="1">
    <location>
        <begin position="199"/>
        <end position="219"/>
    </location>
</feature>